<accession>A0A0A9AWI8</accession>
<protein>
    <submittedName>
        <fullName evidence="1">Uncharacterized protein</fullName>
    </submittedName>
</protein>
<dbReference type="AlphaFoldDB" id="A0A0A9AWI8"/>
<dbReference type="EMBL" id="GBRH01241811">
    <property type="protein sequence ID" value="JAD56084.1"/>
    <property type="molecule type" value="Transcribed_RNA"/>
</dbReference>
<proteinExistence type="predicted"/>
<reference evidence="1" key="2">
    <citation type="journal article" date="2015" name="Data Brief">
        <title>Shoot transcriptome of the giant reed, Arundo donax.</title>
        <authorList>
            <person name="Barrero R.A."/>
            <person name="Guerrero F.D."/>
            <person name="Moolhuijzen P."/>
            <person name="Goolsby J.A."/>
            <person name="Tidwell J."/>
            <person name="Bellgard S.E."/>
            <person name="Bellgard M.I."/>
        </authorList>
    </citation>
    <scope>NUCLEOTIDE SEQUENCE</scope>
    <source>
        <tissue evidence="1">Shoot tissue taken approximately 20 cm above the soil surface</tissue>
    </source>
</reference>
<evidence type="ECO:0000313" key="1">
    <source>
        <dbReference type="EMBL" id="JAD56084.1"/>
    </source>
</evidence>
<name>A0A0A9AWI8_ARUDO</name>
<reference evidence="1" key="1">
    <citation type="submission" date="2014-09" db="EMBL/GenBank/DDBJ databases">
        <authorList>
            <person name="Magalhaes I.L.F."/>
            <person name="Oliveira U."/>
            <person name="Santos F.R."/>
            <person name="Vidigal T.H.D.A."/>
            <person name="Brescovit A.D."/>
            <person name="Santos A.J."/>
        </authorList>
    </citation>
    <scope>NUCLEOTIDE SEQUENCE</scope>
    <source>
        <tissue evidence="1">Shoot tissue taken approximately 20 cm above the soil surface</tissue>
    </source>
</reference>
<organism evidence="1">
    <name type="scientific">Arundo donax</name>
    <name type="common">Giant reed</name>
    <name type="synonym">Donax arundinaceus</name>
    <dbReference type="NCBI Taxonomy" id="35708"/>
    <lineage>
        <taxon>Eukaryota</taxon>
        <taxon>Viridiplantae</taxon>
        <taxon>Streptophyta</taxon>
        <taxon>Embryophyta</taxon>
        <taxon>Tracheophyta</taxon>
        <taxon>Spermatophyta</taxon>
        <taxon>Magnoliopsida</taxon>
        <taxon>Liliopsida</taxon>
        <taxon>Poales</taxon>
        <taxon>Poaceae</taxon>
        <taxon>PACMAD clade</taxon>
        <taxon>Arundinoideae</taxon>
        <taxon>Arundineae</taxon>
        <taxon>Arundo</taxon>
    </lineage>
</organism>
<sequence length="16" mass="1830">MGEAGEQVRRRRRGAT</sequence>